<protein>
    <submittedName>
        <fullName evidence="7">Tellurite resistance protein TerC</fullName>
    </submittedName>
</protein>
<proteinExistence type="inferred from homology"/>
<comment type="similarity">
    <text evidence="2">Belongs to the TerC family.</text>
</comment>
<organism evidence="7 8">
    <name type="scientific">Rhizobium halophytocola</name>
    <dbReference type="NCBI Taxonomy" id="735519"/>
    <lineage>
        <taxon>Bacteria</taxon>
        <taxon>Pseudomonadati</taxon>
        <taxon>Pseudomonadota</taxon>
        <taxon>Alphaproteobacteria</taxon>
        <taxon>Hyphomicrobiales</taxon>
        <taxon>Rhizobiaceae</taxon>
        <taxon>Rhizobium/Agrobacterium group</taxon>
        <taxon>Rhizobium</taxon>
    </lineage>
</organism>
<reference evidence="7 8" key="1">
    <citation type="submission" date="2021-03" db="EMBL/GenBank/DDBJ databases">
        <title>Genomic Encyclopedia of Type Strains, Phase IV (KMG-IV): sequencing the most valuable type-strain genomes for metagenomic binning, comparative biology and taxonomic classification.</title>
        <authorList>
            <person name="Goeker M."/>
        </authorList>
    </citation>
    <scope>NUCLEOTIDE SEQUENCE [LARGE SCALE GENOMIC DNA]</scope>
    <source>
        <strain evidence="7 8">DSM 21600</strain>
    </source>
</reference>
<sequence length="330" mass="36915">MPILQFDFLGQPLWMWLAYLVFVTVLLVFDLGVLSRRDKEISVSASLKLSAFYIAMGVAFAGFVWWRIDSDAAVLYLTGYVIEKSLSLDNIFVIALIFGYFSIPRRHQHRALVFGIIGVIILRGAMVAAGSAIVSQFHWVLYLFAAFLIFTGIRMLFNGDEQFDVSENRLYKFLHRNLPLTRDLHGDKFFVCETELEALGRESVDRPGRRKFFATPLFVALVMVEFADVVFAVDSVPAIFSITTDPYIVFTSNISAILGLRALYFALSAMLERFSLLKYALSAVLIFIGGKILIGEMLGMGDLPPLWSLAITVVILASGVIGSLVLTRKH</sequence>
<evidence type="ECO:0000313" key="7">
    <source>
        <dbReference type="EMBL" id="MBP1850421.1"/>
    </source>
</evidence>
<dbReference type="Proteomes" id="UP000759443">
    <property type="component" value="Unassembled WGS sequence"/>
</dbReference>
<accession>A0ABS4DXK9</accession>
<feature type="transmembrane region" description="Helical" evidence="6">
    <location>
        <begin position="86"/>
        <end position="104"/>
    </location>
</feature>
<keyword evidence="5 6" id="KW-0472">Membrane</keyword>
<feature type="transmembrane region" description="Helical" evidence="6">
    <location>
        <begin position="217"/>
        <end position="240"/>
    </location>
</feature>
<keyword evidence="8" id="KW-1185">Reference proteome</keyword>
<evidence type="ECO:0000256" key="2">
    <source>
        <dbReference type="ARBA" id="ARBA00007511"/>
    </source>
</evidence>
<dbReference type="InterPro" id="IPR005496">
    <property type="entry name" value="Integral_membrane_TerC"/>
</dbReference>
<evidence type="ECO:0000256" key="1">
    <source>
        <dbReference type="ARBA" id="ARBA00004141"/>
    </source>
</evidence>
<dbReference type="RefSeq" id="WP_209944109.1">
    <property type="nucleotide sequence ID" value="NZ_JAGGJU010000004.1"/>
</dbReference>
<evidence type="ECO:0000256" key="4">
    <source>
        <dbReference type="ARBA" id="ARBA00022989"/>
    </source>
</evidence>
<evidence type="ECO:0000256" key="5">
    <source>
        <dbReference type="ARBA" id="ARBA00023136"/>
    </source>
</evidence>
<comment type="subcellular location">
    <subcellularLocation>
        <location evidence="1">Membrane</location>
        <topology evidence="1">Multi-pass membrane protein</topology>
    </subcellularLocation>
</comment>
<name>A0ABS4DXK9_9HYPH</name>
<feature type="transmembrane region" description="Helical" evidence="6">
    <location>
        <begin position="111"/>
        <end position="133"/>
    </location>
</feature>
<keyword evidence="3 6" id="KW-0812">Transmembrane</keyword>
<dbReference type="Pfam" id="PF03741">
    <property type="entry name" value="TerC"/>
    <property type="match status" value="1"/>
</dbReference>
<feature type="transmembrane region" description="Helical" evidence="6">
    <location>
        <begin position="139"/>
        <end position="157"/>
    </location>
</feature>
<evidence type="ECO:0000313" key="8">
    <source>
        <dbReference type="Proteomes" id="UP000759443"/>
    </source>
</evidence>
<feature type="transmembrane region" description="Helical" evidence="6">
    <location>
        <begin position="246"/>
        <end position="264"/>
    </location>
</feature>
<feature type="transmembrane region" description="Helical" evidence="6">
    <location>
        <begin position="276"/>
        <end position="294"/>
    </location>
</feature>
<keyword evidence="4 6" id="KW-1133">Transmembrane helix</keyword>
<evidence type="ECO:0000256" key="3">
    <source>
        <dbReference type="ARBA" id="ARBA00022692"/>
    </source>
</evidence>
<evidence type="ECO:0000256" key="6">
    <source>
        <dbReference type="SAM" id="Phobius"/>
    </source>
</evidence>
<dbReference type="PANTHER" id="PTHR30238:SF0">
    <property type="entry name" value="THYLAKOID MEMBRANE PROTEIN TERC, CHLOROPLASTIC"/>
    <property type="match status" value="1"/>
</dbReference>
<feature type="transmembrane region" description="Helical" evidence="6">
    <location>
        <begin position="306"/>
        <end position="326"/>
    </location>
</feature>
<feature type="transmembrane region" description="Helical" evidence="6">
    <location>
        <begin position="13"/>
        <end position="34"/>
    </location>
</feature>
<dbReference type="NCBIfam" id="TIGR03718">
    <property type="entry name" value="R_switched_Alx"/>
    <property type="match status" value="1"/>
</dbReference>
<feature type="transmembrane region" description="Helical" evidence="6">
    <location>
        <begin position="46"/>
        <end position="66"/>
    </location>
</feature>
<dbReference type="PANTHER" id="PTHR30238">
    <property type="entry name" value="MEMBRANE BOUND PREDICTED REDOX MODULATOR"/>
    <property type="match status" value="1"/>
</dbReference>
<dbReference type="EMBL" id="JAGGJU010000004">
    <property type="protein sequence ID" value="MBP1850421.1"/>
    <property type="molecule type" value="Genomic_DNA"/>
</dbReference>
<gene>
    <name evidence="7" type="ORF">J2Z17_001855</name>
</gene>
<comment type="caution">
    <text evidence="7">The sequence shown here is derived from an EMBL/GenBank/DDBJ whole genome shotgun (WGS) entry which is preliminary data.</text>
</comment>
<dbReference type="InterPro" id="IPR022369">
    <property type="entry name" value="Integral_membrane_TerC_rswitch"/>
</dbReference>